<keyword evidence="3" id="KW-1185">Reference proteome</keyword>
<feature type="region of interest" description="Disordered" evidence="1">
    <location>
        <begin position="681"/>
        <end position="704"/>
    </location>
</feature>
<feature type="compositionally biased region" description="Low complexity" evidence="1">
    <location>
        <begin position="800"/>
        <end position="817"/>
    </location>
</feature>
<feature type="compositionally biased region" description="Basic and acidic residues" evidence="1">
    <location>
        <begin position="320"/>
        <end position="332"/>
    </location>
</feature>
<evidence type="ECO:0000256" key="1">
    <source>
        <dbReference type="SAM" id="MobiDB-lite"/>
    </source>
</evidence>
<gene>
    <name evidence="2" type="ORF">VaNZ11_016602</name>
</gene>
<accession>A0ABQ5SN37</accession>
<name>A0ABQ5SN37_9CHLO</name>
<evidence type="ECO:0000313" key="2">
    <source>
        <dbReference type="EMBL" id="GLI71417.1"/>
    </source>
</evidence>
<feature type="compositionally biased region" description="Pro residues" evidence="1">
    <location>
        <begin position="818"/>
        <end position="829"/>
    </location>
</feature>
<feature type="compositionally biased region" description="Low complexity" evidence="1">
    <location>
        <begin position="271"/>
        <end position="290"/>
    </location>
</feature>
<dbReference type="EMBL" id="BSDZ01000112">
    <property type="protein sequence ID" value="GLI71417.1"/>
    <property type="molecule type" value="Genomic_DNA"/>
</dbReference>
<feature type="compositionally biased region" description="Basic and acidic residues" evidence="1">
    <location>
        <begin position="294"/>
        <end position="311"/>
    </location>
</feature>
<feature type="region of interest" description="Disordered" evidence="1">
    <location>
        <begin position="800"/>
        <end position="835"/>
    </location>
</feature>
<reference evidence="2 3" key="1">
    <citation type="journal article" date="2023" name="IScience">
        <title>Expanded male sex-determining region conserved during the evolution of homothallism in the green alga Volvox.</title>
        <authorList>
            <person name="Yamamoto K."/>
            <person name="Matsuzaki R."/>
            <person name="Mahakham W."/>
            <person name="Heman W."/>
            <person name="Sekimoto H."/>
            <person name="Kawachi M."/>
            <person name="Minakuchi Y."/>
            <person name="Toyoda A."/>
            <person name="Nozaki H."/>
        </authorList>
    </citation>
    <scope>NUCLEOTIDE SEQUENCE [LARGE SCALE GENOMIC DNA]</scope>
    <source>
        <strain evidence="2 3">NIES-4468</strain>
    </source>
</reference>
<evidence type="ECO:0000313" key="3">
    <source>
        <dbReference type="Proteomes" id="UP001165090"/>
    </source>
</evidence>
<feature type="compositionally biased region" description="Low complexity" evidence="1">
    <location>
        <begin position="237"/>
        <end position="249"/>
    </location>
</feature>
<feature type="region of interest" description="Disordered" evidence="1">
    <location>
        <begin position="198"/>
        <end position="337"/>
    </location>
</feature>
<feature type="region of interest" description="Disordered" evidence="1">
    <location>
        <begin position="1029"/>
        <end position="1053"/>
    </location>
</feature>
<protein>
    <submittedName>
        <fullName evidence="2">Uncharacterized protein</fullName>
    </submittedName>
</protein>
<proteinExistence type="predicted"/>
<feature type="compositionally biased region" description="Polar residues" evidence="1">
    <location>
        <begin position="204"/>
        <end position="217"/>
    </location>
</feature>
<feature type="compositionally biased region" description="Gly residues" evidence="1">
    <location>
        <begin position="250"/>
        <end position="270"/>
    </location>
</feature>
<feature type="region of interest" description="Disordered" evidence="1">
    <location>
        <begin position="491"/>
        <end position="513"/>
    </location>
</feature>
<comment type="caution">
    <text evidence="2">The sequence shown here is derived from an EMBL/GenBank/DDBJ whole genome shotgun (WGS) entry which is preliminary data.</text>
</comment>
<sequence length="1101" mass="115321">MFRSILFCNGISVTPNCVFGHVRCALLGFCRIPGLINTSATDWSYEAYFADNIYITSHRSHADRYVPPSGCFPQTDSSGGRQSVMERPRPSLHGVWLHPLHANAIVVCGTSPWARAAAAPSHSPHPMLLARPINHQVRSVVGTSRQHDRVDRDHDLDGRLSSYDRLRKRKRRADLDTDEGGDLRNFDDSWNEKIVSGTIASREPSLQRQGRTDQSQRGGKKLVVAAPQYHDRGSGSGDRPSGSYSSHNCGHGGSGGAVNGGGSGSGGGGSSSVYDPSDVSSVRSARGRSALYKKTQELQEGRTESQREHQLKGTQQERQWQWRRESEHDQRTARQKRQLAEASFRALTQLRGAESLRALERALDTTPSELLSPRHIATAVVTYSMLINSAQVAAAGAATTGHGDGDADGAAAAGDTWKPPPMGLKGRLRGALLQGASELGFRELSYCIYGMSMLPKAHSILTENDEGHKLSDALMNRLEVNLQELAVKLQKRKTSKEVHGTRTGGTSGGRSAAVTGDSEAAELGPEVQLLTYSCTAVRRLGIVRPSVYRALAAAAAPLLGRELSGNALPPLVLGFLEAGNPEPLFMEQLIHKSSLPYSLARTTNVFAGTILLRTAGLLGAEPGVIRPISMRLTELVKEWLHTANPQNQSSGATAAATTEAAITPAADGGSTAAAAAAAAAPGFGRGSGDEMSPSSAPPLQQRRRDRIRPSTADFQISYVLQACTAADLPPDSELVQLLIAEVKRRQAGWDLLHRLMTARHLNALGVNVTDPVTKAQETAAAAAAAGPSTSISVANASGATTSAGAGAGATKAGAEQPSRPPQPPQPPRPPHQEQQMDVPTWTLISEDEVLRFLQSPGITITLLLTVLHGLSRLNAPPSAHGDGAAAAAAGSMAAVRGGDLSGSEPLAEAATSANHRNRMPTALGVAVQLIDAAAPLMEPRQTVQALSSLLAAGVAAPPLLLQRTEQLYKDSLTGGAATTGSGSGAASGVNRMHDRRIAIAETAASGAAAAVQKDAASGDLAVTTNPAAAGAGAGAKDASNVDPDHLAGLRGGGGRRDVSVMCATVGRALAWQPAAAAAAMLSEEFVRHCRHAALTAGREDR</sequence>
<organism evidence="2 3">
    <name type="scientific">Volvox africanus</name>
    <dbReference type="NCBI Taxonomy" id="51714"/>
    <lineage>
        <taxon>Eukaryota</taxon>
        <taxon>Viridiplantae</taxon>
        <taxon>Chlorophyta</taxon>
        <taxon>core chlorophytes</taxon>
        <taxon>Chlorophyceae</taxon>
        <taxon>CS clade</taxon>
        <taxon>Chlamydomonadales</taxon>
        <taxon>Volvocaceae</taxon>
        <taxon>Volvox</taxon>
    </lineage>
</organism>
<dbReference type="Proteomes" id="UP001165090">
    <property type="component" value="Unassembled WGS sequence"/>
</dbReference>